<dbReference type="InterPro" id="IPR013321">
    <property type="entry name" value="Arc_rbn_hlx_hlx"/>
</dbReference>
<evidence type="ECO:0000313" key="1">
    <source>
        <dbReference type="EMBL" id="AFY95128.1"/>
    </source>
</evidence>
<keyword evidence="2" id="KW-1185">Reference proteome</keyword>
<reference evidence="1 2" key="1">
    <citation type="submission" date="2012-05" db="EMBL/GenBank/DDBJ databases">
        <title>Finished chromosome of genome of Chamaesiphon sp. PCC 6605.</title>
        <authorList>
            <consortium name="US DOE Joint Genome Institute"/>
            <person name="Gugger M."/>
            <person name="Coursin T."/>
            <person name="Rippka R."/>
            <person name="Tandeau De Marsac N."/>
            <person name="Huntemann M."/>
            <person name="Wei C.-L."/>
            <person name="Han J."/>
            <person name="Detter J.C."/>
            <person name="Han C."/>
            <person name="Tapia R."/>
            <person name="Chen A."/>
            <person name="Kyrpides N."/>
            <person name="Mavromatis K."/>
            <person name="Markowitz V."/>
            <person name="Szeto E."/>
            <person name="Ivanova N."/>
            <person name="Pagani I."/>
            <person name="Pati A."/>
            <person name="Goodwin L."/>
            <person name="Nordberg H.P."/>
            <person name="Cantor M.N."/>
            <person name="Hua S.X."/>
            <person name="Woyke T."/>
            <person name="Kerfeld C.A."/>
        </authorList>
    </citation>
    <scope>NUCLEOTIDE SEQUENCE [LARGE SCALE GENOMIC DNA]</scope>
    <source>
        <strain evidence="2">ATCC 27169 / PCC 6605</strain>
    </source>
</reference>
<dbReference type="KEGG" id="cmp:Cha6605_4183"/>
<name>K9UKD6_CHAP6</name>
<dbReference type="GO" id="GO:0006355">
    <property type="term" value="P:regulation of DNA-templated transcription"/>
    <property type="evidence" value="ECO:0007669"/>
    <property type="project" value="InterPro"/>
</dbReference>
<dbReference type="EMBL" id="CP003600">
    <property type="protein sequence ID" value="AFY95128.1"/>
    <property type="molecule type" value="Genomic_DNA"/>
</dbReference>
<protein>
    <submittedName>
        <fullName evidence="1">Uncharacterized protein</fullName>
    </submittedName>
</protein>
<organism evidence="1 2">
    <name type="scientific">Chamaesiphon minutus (strain ATCC 27169 / PCC 6605)</name>
    <dbReference type="NCBI Taxonomy" id="1173020"/>
    <lineage>
        <taxon>Bacteria</taxon>
        <taxon>Bacillati</taxon>
        <taxon>Cyanobacteriota</taxon>
        <taxon>Cyanophyceae</taxon>
        <taxon>Gomontiellales</taxon>
        <taxon>Chamaesiphonaceae</taxon>
        <taxon>Chamaesiphon</taxon>
    </lineage>
</organism>
<dbReference type="HOGENOM" id="CLU_150503_0_0_3"/>
<evidence type="ECO:0000313" key="2">
    <source>
        <dbReference type="Proteomes" id="UP000010366"/>
    </source>
</evidence>
<dbReference type="Gene3D" id="1.10.1220.10">
    <property type="entry name" value="Met repressor-like"/>
    <property type="match status" value="1"/>
</dbReference>
<dbReference type="STRING" id="1173020.Cha6605_4183"/>
<accession>K9UKD6</accession>
<dbReference type="Proteomes" id="UP000010366">
    <property type="component" value="Chromosome"/>
</dbReference>
<sequence length="143" mass="15855">MTSKCFASLTVKMETIKVNTYPGKAVENCMEDKQKVTLYLPPQLHRQLKIRSAVDADSMSNIVEKAVEFYLNHSDVVDGVELHGSTHQVYNCPECEHPVVIKDGEMVALGKDPGILTEERSLRKAEVGVSPQSQTQQDLAIVV</sequence>
<gene>
    <name evidence="1" type="ORF">Cha6605_4183</name>
</gene>
<dbReference type="InterPro" id="IPR010985">
    <property type="entry name" value="Ribbon_hlx_hlx"/>
</dbReference>
<dbReference type="AlphaFoldDB" id="K9UKD6"/>
<dbReference type="SUPFAM" id="SSF47598">
    <property type="entry name" value="Ribbon-helix-helix"/>
    <property type="match status" value="1"/>
</dbReference>
<proteinExistence type="predicted"/>
<dbReference type="PATRIC" id="fig|1173020.3.peg.4800"/>
<dbReference type="eggNOG" id="ENOG5032SXM">
    <property type="taxonomic scope" value="Bacteria"/>
</dbReference>